<evidence type="ECO:0000256" key="2">
    <source>
        <dbReference type="ARBA" id="ARBA00022723"/>
    </source>
</evidence>
<proteinExistence type="predicted"/>
<evidence type="ECO:0000256" key="4">
    <source>
        <dbReference type="ARBA" id="ARBA00022833"/>
    </source>
</evidence>
<evidence type="ECO:0000313" key="8">
    <source>
        <dbReference type="Proteomes" id="UP001152523"/>
    </source>
</evidence>
<dbReference type="AlphaFoldDB" id="A0AAV0DMV5"/>
<dbReference type="InterPro" id="IPR052035">
    <property type="entry name" value="ZnF_BED_domain_contain"/>
</dbReference>
<keyword evidence="3" id="KW-0863">Zinc-finger</keyword>
<evidence type="ECO:0000256" key="3">
    <source>
        <dbReference type="ARBA" id="ARBA00022771"/>
    </source>
</evidence>
<dbReference type="PANTHER" id="PTHR46481:SF10">
    <property type="entry name" value="ZINC FINGER BED DOMAIN-CONTAINING PROTEIN 39"/>
    <property type="match status" value="1"/>
</dbReference>
<reference evidence="7" key="1">
    <citation type="submission" date="2022-07" db="EMBL/GenBank/DDBJ databases">
        <authorList>
            <person name="Macas J."/>
            <person name="Novak P."/>
            <person name="Neumann P."/>
        </authorList>
    </citation>
    <scope>NUCLEOTIDE SEQUENCE</scope>
</reference>
<comment type="caution">
    <text evidence="7">The sequence shown here is derived from an EMBL/GenBank/DDBJ whole genome shotgun (WGS) entry which is preliminary data.</text>
</comment>
<comment type="subcellular location">
    <subcellularLocation>
        <location evidence="1">Nucleus</location>
    </subcellularLocation>
</comment>
<evidence type="ECO:0000256" key="5">
    <source>
        <dbReference type="ARBA" id="ARBA00023242"/>
    </source>
</evidence>
<keyword evidence="5" id="KW-0539">Nucleus</keyword>
<dbReference type="SMART" id="SM00614">
    <property type="entry name" value="ZnF_BED"/>
    <property type="match status" value="1"/>
</dbReference>
<dbReference type="Proteomes" id="UP001152523">
    <property type="component" value="Unassembled WGS sequence"/>
</dbReference>
<keyword evidence="8" id="KW-1185">Reference proteome</keyword>
<organism evidence="7 8">
    <name type="scientific">Cuscuta epithymum</name>
    <dbReference type="NCBI Taxonomy" id="186058"/>
    <lineage>
        <taxon>Eukaryota</taxon>
        <taxon>Viridiplantae</taxon>
        <taxon>Streptophyta</taxon>
        <taxon>Embryophyta</taxon>
        <taxon>Tracheophyta</taxon>
        <taxon>Spermatophyta</taxon>
        <taxon>Magnoliopsida</taxon>
        <taxon>eudicotyledons</taxon>
        <taxon>Gunneridae</taxon>
        <taxon>Pentapetalae</taxon>
        <taxon>asterids</taxon>
        <taxon>lamiids</taxon>
        <taxon>Solanales</taxon>
        <taxon>Convolvulaceae</taxon>
        <taxon>Cuscuteae</taxon>
        <taxon>Cuscuta</taxon>
        <taxon>Cuscuta subgen. Cuscuta</taxon>
    </lineage>
</organism>
<evidence type="ECO:0000256" key="6">
    <source>
        <dbReference type="SAM" id="MobiDB-lite"/>
    </source>
</evidence>
<feature type="compositionally biased region" description="Acidic residues" evidence="6">
    <location>
        <begin position="50"/>
        <end position="62"/>
    </location>
</feature>
<evidence type="ECO:0008006" key="9">
    <source>
        <dbReference type="Google" id="ProtNLM"/>
    </source>
</evidence>
<keyword evidence="2" id="KW-0479">Metal-binding</keyword>
<accession>A0AAV0DMV5</accession>
<protein>
    <recommendedName>
        <fullName evidence="9">BED-type domain-containing protein</fullName>
    </recommendedName>
</protein>
<dbReference type="EMBL" id="CAMAPF010000131">
    <property type="protein sequence ID" value="CAH9105502.1"/>
    <property type="molecule type" value="Genomic_DNA"/>
</dbReference>
<gene>
    <name evidence="7" type="ORF">CEPIT_LOCUS17240</name>
</gene>
<feature type="region of interest" description="Disordered" evidence="6">
    <location>
        <begin position="17"/>
        <end position="77"/>
    </location>
</feature>
<name>A0AAV0DMV5_9ASTE</name>
<sequence length="347" mass="39704">MEQIAQMEDAMNEELIHEVGSNTNPPTEVEVEVDGGSTTIDADLERMDANNDDDNGEKDDDMPTFQRKKKKKTSKAREDFEEVVLPNKTNKYKCVHCKKLLCMPDTGTTSHLWNHLKRCDAKKLATKTQMNLQFQPSKSKFEMNPLSNGKYDHLKQREATAQWILISEQPFNVVESDGFSFMFQVNLPQFEKISRAQVRSDVITVYEIEKRKLLSMLKCVNKISLTTDIWKSKVQKISYKCVTGHFVDSQYQLQKRVLSFMPLPPPHTGVDIFDGLMKCTKDWGIEHKIFTISVDNASNNDVALRIAKVEALKVKDAFPVFAQRETLYHCCPSSGDWEKSFGELSTC</sequence>
<dbReference type="InterPro" id="IPR012337">
    <property type="entry name" value="RNaseH-like_sf"/>
</dbReference>
<dbReference type="GO" id="GO:0008270">
    <property type="term" value="F:zinc ion binding"/>
    <property type="evidence" value="ECO:0007669"/>
    <property type="project" value="UniProtKB-KW"/>
</dbReference>
<dbReference type="SUPFAM" id="SSF53098">
    <property type="entry name" value="Ribonuclease H-like"/>
    <property type="match status" value="1"/>
</dbReference>
<dbReference type="PANTHER" id="PTHR46481">
    <property type="entry name" value="ZINC FINGER BED DOMAIN-CONTAINING PROTEIN 4"/>
    <property type="match status" value="1"/>
</dbReference>
<keyword evidence="4" id="KW-0862">Zinc</keyword>
<dbReference type="GO" id="GO:0005634">
    <property type="term" value="C:nucleus"/>
    <property type="evidence" value="ECO:0007669"/>
    <property type="project" value="UniProtKB-SubCell"/>
</dbReference>
<evidence type="ECO:0000313" key="7">
    <source>
        <dbReference type="EMBL" id="CAH9105502.1"/>
    </source>
</evidence>
<evidence type="ECO:0000256" key="1">
    <source>
        <dbReference type="ARBA" id="ARBA00004123"/>
    </source>
</evidence>